<keyword evidence="4" id="KW-0378">Hydrolase</keyword>
<reference evidence="4" key="1">
    <citation type="submission" date="2014-07" db="EMBL/GenBank/DDBJ databases">
        <title>Identification of a novel salt tolerance gene in wild soybean by whole-genome sequencing.</title>
        <authorList>
            <person name="Lam H.-M."/>
            <person name="Qi X."/>
            <person name="Li M.-W."/>
            <person name="Liu X."/>
            <person name="Xie M."/>
            <person name="Ni M."/>
            <person name="Xu X."/>
        </authorList>
    </citation>
    <scope>NUCLEOTIDE SEQUENCE [LARGE SCALE GENOMIC DNA]</scope>
    <source>
        <tissue evidence="4">Root</tissue>
    </source>
</reference>
<dbReference type="InterPro" id="IPR013201">
    <property type="entry name" value="Prot_inhib_I29"/>
</dbReference>
<protein>
    <submittedName>
        <fullName evidence="4">Cysteine proteinase 15A</fullName>
        <ecNumber evidence="4">3.4.22.-</ecNumber>
    </submittedName>
</protein>
<proteinExistence type="predicted"/>
<dbReference type="SUPFAM" id="SSF54001">
    <property type="entry name" value="Cysteine proteinases"/>
    <property type="match status" value="1"/>
</dbReference>
<sequence>MARYSFLLALLLLLFAVVTSTTDDILIRQVVPDAVSEATEKEDEDHLLNEEHHFTSFKAKFGKKYVTKEEHNRRFGVFKSNLHRARLHAKLDPSVVHNITKLSDLTSTEFRIAPTKTPNELGEVQQGPGVSSSGDGPLLVLQGAPNKVIMPPTNQAFIKKYCALRQAQGETPQQSGDGRQRATDAPPPPLEFTSIYKGWSVAYDLWPTNRRPCPKPKVSSVLGP</sequence>
<name>A0A0B2QV27_GLYSO</name>
<dbReference type="Gene3D" id="1.10.287.2250">
    <property type="match status" value="1"/>
</dbReference>
<organism evidence="4">
    <name type="scientific">Glycine soja</name>
    <name type="common">Wild soybean</name>
    <dbReference type="NCBI Taxonomy" id="3848"/>
    <lineage>
        <taxon>Eukaryota</taxon>
        <taxon>Viridiplantae</taxon>
        <taxon>Streptophyta</taxon>
        <taxon>Embryophyta</taxon>
        <taxon>Tracheophyta</taxon>
        <taxon>Spermatophyta</taxon>
        <taxon>Magnoliopsida</taxon>
        <taxon>eudicotyledons</taxon>
        <taxon>Gunneridae</taxon>
        <taxon>Pentapetalae</taxon>
        <taxon>rosids</taxon>
        <taxon>fabids</taxon>
        <taxon>Fabales</taxon>
        <taxon>Fabaceae</taxon>
        <taxon>Papilionoideae</taxon>
        <taxon>50 kb inversion clade</taxon>
        <taxon>NPAAA clade</taxon>
        <taxon>indigoferoid/millettioid clade</taxon>
        <taxon>Phaseoleae</taxon>
        <taxon>Glycine</taxon>
        <taxon>Glycine subgen. Soja</taxon>
    </lineage>
</organism>
<dbReference type="EC" id="3.4.22.-" evidence="4"/>
<dbReference type="EMBL" id="KN654431">
    <property type="protein sequence ID" value="KHN25481.1"/>
    <property type="molecule type" value="Genomic_DNA"/>
</dbReference>
<evidence type="ECO:0000256" key="2">
    <source>
        <dbReference type="SAM" id="SignalP"/>
    </source>
</evidence>
<keyword evidence="2" id="KW-0732">Signal</keyword>
<feature type="chain" id="PRO_5002076386" evidence="2">
    <location>
        <begin position="23"/>
        <end position="224"/>
    </location>
</feature>
<dbReference type="Pfam" id="PF08246">
    <property type="entry name" value="Inhibitor_I29"/>
    <property type="match status" value="1"/>
</dbReference>
<dbReference type="Proteomes" id="UP000053555">
    <property type="component" value="Unassembled WGS sequence"/>
</dbReference>
<evidence type="ECO:0000256" key="1">
    <source>
        <dbReference type="SAM" id="MobiDB-lite"/>
    </source>
</evidence>
<accession>A0A0B2QV27</accession>
<feature type="signal peptide" evidence="2">
    <location>
        <begin position="1"/>
        <end position="22"/>
    </location>
</feature>
<dbReference type="InterPro" id="IPR038765">
    <property type="entry name" value="Papain-like_cys_pep_sf"/>
</dbReference>
<gene>
    <name evidence="4" type="ORF">glysoja_047090</name>
</gene>
<feature type="domain" description="Cathepsin propeptide inhibitor" evidence="3">
    <location>
        <begin position="54"/>
        <end position="110"/>
    </location>
</feature>
<feature type="region of interest" description="Disordered" evidence="1">
    <location>
        <begin position="168"/>
        <end position="191"/>
    </location>
</feature>
<feature type="compositionally biased region" description="Polar residues" evidence="1">
    <location>
        <begin position="168"/>
        <end position="177"/>
    </location>
</feature>
<dbReference type="SMART" id="SM00848">
    <property type="entry name" value="Inhibitor_I29"/>
    <property type="match status" value="1"/>
</dbReference>
<dbReference type="GO" id="GO:0016787">
    <property type="term" value="F:hydrolase activity"/>
    <property type="evidence" value="ECO:0007669"/>
    <property type="project" value="UniProtKB-KW"/>
</dbReference>
<evidence type="ECO:0000313" key="4">
    <source>
        <dbReference type="EMBL" id="KHN25481.1"/>
    </source>
</evidence>
<dbReference type="AlphaFoldDB" id="A0A0B2QV27"/>
<evidence type="ECO:0000259" key="3">
    <source>
        <dbReference type="SMART" id="SM00848"/>
    </source>
</evidence>